<reference evidence="2 3" key="1">
    <citation type="submission" date="2024-05" db="EMBL/GenBank/DDBJ databases">
        <authorList>
            <person name="Jiang F."/>
        </authorList>
    </citation>
    <scope>NUCLEOTIDE SEQUENCE [LARGE SCALE GENOMIC DNA]</scope>
    <source>
        <strain evidence="2 3">LZ166</strain>
    </source>
</reference>
<dbReference type="Gene3D" id="3.30.870.10">
    <property type="entry name" value="Endonuclease Chain A"/>
    <property type="match status" value="2"/>
</dbReference>
<feature type="compositionally biased region" description="Basic and acidic residues" evidence="1">
    <location>
        <begin position="593"/>
        <end position="611"/>
    </location>
</feature>
<accession>A0ABV3SW55</accession>
<proteinExistence type="predicted"/>
<evidence type="ECO:0008006" key="4">
    <source>
        <dbReference type="Google" id="ProtNLM"/>
    </source>
</evidence>
<comment type="caution">
    <text evidence="2">The sequence shown here is derived from an EMBL/GenBank/DDBJ whole genome shotgun (WGS) entry which is preliminary data.</text>
</comment>
<dbReference type="CDD" id="cd09176">
    <property type="entry name" value="PLDc_unchar6"/>
    <property type="match status" value="1"/>
</dbReference>
<dbReference type="RefSeq" id="WP_367957642.1">
    <property type="nucleotide sequence ID" value="NZ_JBDPGJ010000014.1"/>
</dbReference>
<dbReference type="EMBL" id="JBDPGJ010000014">
    <property type="protein sequence ID" value="MEX0409775.1"/>
    <property type="molecule type" value="Genomic_DNA"/>
</dbReference>
<dbReference type="Proteomes" id="UP001556692">
    <property type="component" value="Unassembled WGS sequence"/>
</dbReference>
<gene>
    <name evidence="2" type="ORF">ABGN05_29555</name>
</gene>
<organism evidence="2 3">
    <name type="scientific">Aquibium pacificus</name>
    <dbReference type="NCBI Taxonomy" id="3153579"/>
    <lineage>
        <taxon>Bacteria</taxon>
        <taxon>Pseudomonadati</taxon>
        <taxon>Pseudomonadota</taxon>
        <taxon>Alphaproteobacteria</taxon>
        <taxon>Hyphomicrobiales</taxon>
        <taxon>Phyllobacteriaceae</taxon>
        <taxon>Aquibium</taxon>
    </lineage>
</organism>
<evidence type="ECO:0000313" key="2">
    <source>
        <dbReference type="EMBL" id="MEX0409775.1"/>
    </source>
</evidence>
<feature type="region of interest" description="Disordered" evidence="1">
    <location>
        <begin position="589"/>
        <end position="621"/>
    </location>
</feature>
<dbReference type="CDD" id="cd09117">
    <property type="entry name" value="PLDc_Bfil_DEXD_like"/>
    <property type="match status" value="1"/>
</dbReference>
<name>A0ABV3SW55_9HYPH</name>
<sequence length="823" mass="90150">MKLYDRFSDKGYHTCIATTFGIDFDAYESIVLPRLRGAGCRNNIVIADSRMLTHALNGASSLPRLAGRLYTVSGFSGSGVFHPKLFLQLGRKGGRLIVASANLTASGLAGNLELVATITCGTEDSGEQRLIISAWEYINRLIDQGQQAIASQRDWTIARTPWLRQAITADSSVELTDKTLASFLATGSQPGIAARFADLIDEPVSRLIVVSPYWDTNLEALTFLAERLQPAETAILIDPGIATFPRAAIDNIQSAQLYDRGNFRAGRFIHAKAIIAQTESSDHVLMGSANCTTAALGTGTFSGLNEEACLYRKLPRNVVIEALELTDCLSPDRTVDRSALSDMQLEDDIPLDELAAQAPGKFECRVDVLSWQPANAIDPNSVKVELLNEYGQPIDCQLSPLNSQNEKLRFNISGTENRPAFARLLFSDGHRSALAIVAVIDRLSSAIRETHSRKTENALRELDGETEANLMLLEVLDVLEQLESDDESARAPISVPKKPQDRTDPNGGPQYKTLSYEQFIAGRRPRTDNSKLTNNSLAGSEVSLVRGFLNRILGMQDDQTDNADEDEKALAGAFDLGDETDNAEAAIASGQEFDSKQKPPEQTEQGKELQRKKAAQRQATKEQIVAAATSLGKRVKERQSQGKLDNRDILRLRAMLMIICAAAWRGPDKGSANKAPRSSLQVLPSEDDPNSWPFVIGRLLFVFFGGRDPAIKQLSISAEHDQLPDDIIECWATCYWCLQASMNANVSAKEKARINQHLGPIAELAYLLTLPTQREQMGEDVIALMASMSKRYAAQMGLDADKVARSHQDLVNRLAAPATQLVL</sequence>
<dbReference type="InterPro" id="IPR059166">
    <property type="entry name" value="PLD-like_cat"/>
</dbReference>
<protein>
    <recommendedName>
        <fullName evidence="4">Phospholipase D-like domain-containing protein</fullName>
    </recommendedName>
</protein>
<evidence type="ECO:0000256" key="1">
    <source>
        <dbReference type="SAM" id="MobiDB-lite"/>
    </source>
</evidence>
<keyword evidence="3" id="KW-1185">Reference proteome</keyword>
<feature type="region of interest" description="Disordered" evidence="1">
    <location>
        <begin position="486"/>
        <end position="511"/>
    </location>
</feature>
<evidence type="ECO:0000313" key="3">
    <source>
        <dbReference type="Proteomes" id="UP001556692"/>
    </source>
</evidence>